<proteinExistence type="predicted"/>
<keyword evidence="3" id="KW-1185">Reference proteome</keyword>
<feature type="region of interest" description="Disordered" evidence="1">
    <location>
        <begin position="273"/>
        <end position="354"/>
    </location>
</feature>
<feature type="region of interest" description="Disordered" evidence="1">
    <location>
        <begin position="363"/>
        <end position="382"/>
    </location>
</feature>
<name>A0A101SUZ7_9ACTN</name>
<dbReference type="InterPro" id="IPR027417">
    <property type="entry name" value="P-loop_NTPase"/>
</dbReference>
<dbReference type="OrthoDB" id="159280at2"/>
<reference evidence="2 3" key="1">
    <citation type="submission" date="2015-10" db="EMBL/GenBank/DDBJ databases">
        <title>Draft genome sequence of Streptomyces bungoensis DSM 41781, type strain for the species Streptomyces bungoensis.</title>
        <authorList>
            <person name="Ruckert C."/>
            <person name="Winkler A."/>
            <person name="Kalinowski J."/>
            <person name="Kampfer P."/>
            <person name="Glaeser S."/>
        </authorList>
    </citation>
    <scope>NUCLEOTIDE SEQUENCE [LARGE SCALE GENOMIC DNA]</scope>
    <source>
        <strain evidence="2 3">DSM 41781</strain>
    </source>
</reference>
<dbReference type="SUPFAM" id="SSF52540">
    <property type="entry name" value="P-loop containing nucleoside triphosphate hydrolases"/>
    <property type="match status" value="1"/>
</dbReference>
<dbReference type="EMBL" id="LMWX01000048">
    <property type="protein sequence ID" value="KUN80408.1"/>
    <property type="molecule type" value="Genomic_DNA"/>
</dbReference>
<dbReference type="Proteomes" id="UP000053024">
    <property type="component" value="Unassembled WGS sequence"/>
</dbReference>
<evidence type="ECO:0000313" key="3">
    <source>
        <dbReference type="Proteomes" id="UP000053024"/>
    </source>
</evidence>
<protein>
    <submittedName>
        <fullName evidence="2">Magnesium chelatase</fullName>
    </submittedName>
</protein>
<comment type="caution">
    <text evidence="2">The sequence shown here is derived from an EMBL/GenBank/DDBJ whole genome shotgun (WGS) entry which is preliminary data.</text>
</comment>
<gene>
    <name evidence="2" type="ORF">AQJ66_27140</name>
</gene>
<organism evidence="2 3">
    <name type="scientific">Streptomyces bungoensis</name>
    <dbReference type="NCBI Taxonomy" id="285568"/>
    <lineage>
        <taxon>Bacteria</taxon>
        <taxon>Bacillati</taxon>
        <taxon>Actinomycetota</taxon>
        <taxon>Actinomycetes</taxon>
        <taxon>Kitasatosporales</taxon>
        <taxon>Streptomycetaceae</taxon>
        <taxon>Streptomyces</taxon>
    </lineage>
</organism>
<sequence length="626" mass="66396">MTTASPHGDDARSGGPPDLARRLAHALACAAAEPALSGVLLFDLDPRLVRTVADLFTLLLTGEEQPAAVPFTLGSESRDEDLWTRSRLIREADGLAFRTEPGPLVHGDGRPGPPPLAVVPDLGRLSVAGMRAAVQLLSADVAVVERTGLRLAARPRTRWLAACRSQDAGRLSPHLLDRFALRLPVAGLRLPPLETLLHPDALPAAWRAAALHGVPATRVTDDTLTRVSDLLGPEAGARRQLALARLARTVAALEGERTAVPRHADTAARLIGLAAPERRPADPSSGPEEAAPPPAPPDATAGDGGRTFADGRRDRARRPARTGEPLFEPEPAEGLGPASGGAPNGPATPFPEDETDAVRDFAPLRSPWQRRTGASSARGPVIGTRRARDLRDIAHVRTVREAALHQRVRRTERFTVVPVDLHSNIRAGTPERLLVLVLDHTCRGDDWDWQESLSPFLGWAYTERAAAHVVEVGGAHAADELRAESFAARSLLDPRLMPALYRPAGRATPLAHGIDLAVQGLRRAFRQHGAGLAEAWLVVVTDGRGNVPLRASRTGRLTAEVGVTGVEDALTAAAGLGAMDRTRLHAAVVDAAREPYGDLPFALADALGGQVVPGRAPRRTAGGEGR</sequence>
<accession>A0A101SUZ7</accession>
<evidence type="ECO:0000313" key="2">
    <source>
        <dbReference type="EMBL" id="KUN80408.1"/>
    </source>
</evidence>
<dbReference type="AlphaFoldDB" id="A0A101SUZ7"/>
<dbReference type="STRING" id="285568.AQJ66_27140"/>
<dbReference type="RefSeq" id="WP_061927307.1">
    <property type="nucleotide sequence ID" value="NZ_KQ948866.1"/>
</dbReference>
<evidence type="ECO:0000256" key="1">
    <source>
        <dbReference type="SAM" id="MobiDB-lite"/>
    </source>
</evidence>